<evidence type="ECO:0000259" key="1">
    <source>
        <dbReference type="Pfam" id="PF01370"/>
    </source>
</evidence>
<dbReference type="AlphaFoldDB" id="A0A7Z8K197"/>
<dbReference type="Pfam" id="PF01370">
    <property type="entry name" value="Epimerase"/>
    <property type="match status" value="1"/>
</dbReference>
<evidence type="ECO:0000313" key="2">
    <source>
        <dbReference type="EMBL" id="TKR26541.1"/>
    </source>
</evidence>
<dbReference type="InterPro" id="IPR036291">
    <property type="entry name" value="NAD(P)-bd_dom_sf"/>
</dbReference>
<dbReference type="OrthoDB" id="8205493at2"/>
<dbReference type="SUPFAM" id="SSF51735">
    <property type="entry name" value="NAD(P)-binding Rossmann-fold domains"/>
    <property type="match status" value="1"/>
</dbReference>
<accession>A0A7Z8K197</accession>
<name>A0A7Z8K197_9CELL</name>
<dbReference type="EMBL" id="SZYE01000023">
    <property type="protein sequence ID" value="TKR26541.1"/>
    <property type="molecule type" value="Genomic_DNA"/>
</dbReference>
<feature type="domain" description="NAD-dependent epimerase/dehydratase" evidence="1">
    <location>
        <begin position="8"/>
        <end position="210"/>
    </location>
</feature>
<comment type="caution">
    <text evidence="2">The sequence shown here is derived from an EMBL/GenBank/DDBJ whole genome shotgun (WGS) entry which is preliminary data.</text>
</comment>
<organism evidence="2 3">
    <name type="scientific">Cellulomonas hominis</name>
    <dbReference type="NCBI Taxonomy" id="156981"/>
    <lineage>
        <taxon>Bacteria</taxon>
        <taxon>Bacillati</taxon>
        <taxon>Actinomycetota</taxon>
        <taxon>Actinomycetes</taxon>
        <taxon>Micrococcales</taxon>
        <taxon>Cellulomonadaceae</taxon>
        <taxon>Cellulomonas</taxon>
    </lineage>
</organism>
<protein>
    <submittedName>
        <fullName evidence="2">NAD-dependent epimerase/dehydratase family protein</fullName>
    </submittedName>
</protein>
<dbReference type="InterPro" id="IPR001509">
    <property type="entry name" value="Epimerase_deHydtase"/>
</dbReference>
<dbReference type="Gene3D" id="3.40.50.720">
    <property type="entry name" value="NAD(P)-binding Rossmann-like Domain"/>
    <property type="match status" value="1"/>
</dbReference>
<evidence type="ECO:0000313" key="3">
    <source>
        <dbReference type="Proteomes" id="UP000308121"/>
    </source>
</evidence>
<reference evidence="2 3" key="1">
    <citation type="submission" date="2019-05" db="EMBL/GenBank/DDBJ databases">
        <title>Genome sequence of Cellulomonas hominis strain CS1.</title>
        <authorList>
            <person name="Belmont J."/>
            <person name="Maclea K.S."/>
        </authorList>
    </citation>
    <scope>NUCLEOTIDE SEQUENCE [LARGE SCALE GENOMIC DNA]</scope>
    <source>
        <strain evidence="2 3">CS1</strain>
    </source>
</reference>
<sequence length="318" mass="33610">MGVHVVVGSGPVGTALTGLLAQDGERVVVVTRSGTGVDHPAVTRLAADASDVDALTAAARGATALYNCANPGSYQQWAALWPPLAASALGAAERSGAVLVTTSNLYGYGPVDVPLTTDLPLAATGHKGRLRAAMWRDALAAHTAGRVRATEVRAADYLGPDVVAAGGVLRRYADATLRGRPARVFGDPDQPHSFTAVEDVARLLRTVGAEERAWGRAWHVPSPEPVTVRRALTDLAAAVPQGAPEPRLRRFPRAAVRALAPVVPVLRELTEVLWQWERPFVLDARATEAAFDLHPTPWEQVVRATARGWAPARGGRTA</sequence>
<dbReference type="Proteomes" id="UP000308121">
    <property type="component" value="Unassembled WGS sequence"/>
</dbReference>
<gene>
    <name evidence="2" type="ORF">FA014_05105</name>
</gene>
<dbReference type="RefSeq" id="WP_154728625.1">
    <property type="nucleotide sequence ID" value="NZ_SZYE01000023.1"/>
</dbReference>
<proteinExistence type="predicted"/>